<protein>
    <submittedName>
        <fullName evidence="1">Uncharacterized protein</fullName>
    </submittedName>
</protein>
<proteinExistence type="predicted"/>
<organism evidence="1 2">
    <name type="scientific">Jatrophihabitans cynanchi</name>
    <dbReference type="NCBI Taxonomy" id="2944128"/>
    <lineage>
        <taxon>Bacteria</taxon>
        <taxon>Bacillati</taxon>
        <taxon>Actinomycetota</taxon>
        <taxon>Actinomycetes</taxon>
        <taxon>Jatrophihabitantales</taxon>
        <taxon>Jatrophihabitantaceae</taxon>
        <taxon>Jatrophihabitans</taxon>
    </lineage>
</organism>
<dbReference type="Proteomes" id="UP001164693">
    <property type="component" value="Chromosome"/>
</dbReference>
<evidence type="ECO:0000313" key="2">
    <source>
        <dbReference type="Proteomes" id="UP001164693"/>
    </source>
</evidence>
<evidence type="ECO:0000313" key="1">
    <source>
        <dbReference type="EMBL" id="WAX57478.1"/>
    </source>
</evidence>
<dbReference type="RefSeq" id="WP_269444019.1">
    <property type="nucleotide sequence ID" value="NZ_CP097463.1"/>
</dbReference>
<reference evidence="1" key="1">
    <citation type="submission" date="2022-05" db="EMBL/GenBank/DDBJ databases">
        <title>Jatrophihabitans sp. SB3-54 whole genome sequence.</title>
        <authorList>
            <person name="Suh M.K."/>
            <person name="Eom M.K."/>
            <person name="Kim J.S."/>
            <person name="Kim H.S."/>
            <person name="Do H.E."/>
            <person name="Shin Y.K."/>
            <person name="Lee J.-S."/>
        </authorList>
    </citation>
    <scope>NUCLEOTIDE SEQUENCE</scope>
    <source>
        <strain evidence="1">SB3-54</strain>
    </source>
</reference>
<sequence length="45" mass="4814">MRHAASGWSAVVHNPQSGYVSLRSTVTDTHGSASTTQVIRAYAVR</sequence>
<name>A0ABY7K0S4_9ACTN</name>
<dbReference type="EMBL" id="CP097463">
    <property type="protein sequence ID" value="WAX57478.1"/>
    <property type="molecule type" value="Genomic_DNA"/>
</dbReference>
<accession>A0ABY7K0S4</accession>
<keyword evidence="2" id="KW-1185">Reference proteome</keyword>
<gene>
    <name evidence="1" type="ORF">M6B22_01620</name>
</gene>